<evidence type="ECO:0000313" key="1">
    <source>
        <dbReference type="EMBL" id="MBB5331821.1"/>
    </source>
</evidence>
<reference evidence="1 2" key="1">
    <citation type="submission" date="2020-08" db="EMBL/GenBank/DDBJ databases">
        <title>Genomic Encyclopedia of Type Strains, Phase IV (KMG-V): Genome sequencing to study the core and pangenomes of soil and plant-associated prokaryotes.</title>
        <authorList>
            <person name="Whitman W."/>
        </authorList>
    </citation>
    <scope>NUCLEOTIDE SEQUENCE [LARGE SCALE GENOMIC DNA]</scope>
    <source>
        <strain evidence="1 2">X5P2</strain>
    </source>
</reference>
<dbReference type="EMBL" id="JACHEB010000018">
    <property type="protein sequence ID" value="MBB5331821.1"/>
    <property type="molecule type" value="Genomic_DNA"/>
</dbReference>
<dbReference type="SUPFAM" id="SSF51658">
    <property type="entry name" value="Xylose isomerase-like"/>
    <property type="match status" value="1"/>
</dbReference>
<name>A0A9X0U6Q2_9BACT</name>
<gene>
    <name evidence="1" type="ORF">HDF14_005470</name>
</gene>
<comment type="caution">
    <text evidence="1">The sequence shown here is derived from an EMBL/GenBank/DDBJ whole genome shotgun (WGS) entry which is preliminary data.</text>
</comment>
<protein>
    <recommendedName>
        <fullName evidence="3">Sugar phosphate isomerase/epimerase</fullName>
    </recommendedName>
</protein>
<accession>A0A9X0U6Q2</accession>
<evidence type="ECO:0008006" key="3">
    <source>
        <dbReference type="Google" id="ProtNLM"/>
    </source>
</evidence>
<organism evidence="1 2">
    <name type="scientific">Tunturiibacter gelidiferens</name>
    <dbReference type="NCBI Taxonomy" id="3069689"/>
    <lineage>
        <taxon>Bacteria</taxon>
        <taxon>Pseudomonadati</taxon>
        <taxon>Acidobacteriota</taxon>
        <taxon>Terriglobia</taxon>
        <taxon>Terriglobales</taxon>
        <taxon>Acidobacteriaceae</taxon>
        <taxon>Tunturiibacter</taxon>
    </lineage>
</organism>
<keyword evidence="2" id="KW-1185">Reference proteome</keyword>
<dbReference type="AlphaFoldDB" id="A0A9X0U6Q2"/>
<dbReference type="Gene3D" id="3.20.20.150">
    <property type="entry name" value="Divalent-metal-dependent TIM barrel enzymes"/>
    <property type="match status" value="1"/>
</dbReference>
<dbReference type="Proteomes" id="UP000535182">
    <property type="component" value="Unassembled WGS sequence"/>
</dbReference>
<sequence>MNISRRQFTQGIGALAAVAVYSRKSFGFAENGLSLGLNTWSLRALSQQEAIPIIIQTMKQARLHNCQILFTHVEPARFNPVFPVGVFSPPKSSPTPQQIEQQNATDAALTQWRLSVPMSYFEDIRSTFEKQGLRIKSYSLRLGSSEAEIDRLFLMAKALGADSIVTRLPPTLTTMIAAAADEHQMIVGLQFSDLDEAKKQLAASQYFRIDPDIGDLTKAKIDALQFVENNYTSMSALDLKDAMSGGASVPFGQGEARVKAVLQLLKDKQVPITAYVDCDYAGTGRSPEEVEKCASFARGIIGQA</sequence>
<dbReference type="InterPro" id="IPR036237">
    <property type="entry name" value="Xyl_isomerase-like_sf"/>
</dbReference>
<proteinExistence type="predicted"/>
<dbReference type="RefSeq" id="WP_183981596.1">
    <property type="nucleotide sequence ID" value="NZ_JACHEB010000018.1"/>
</dbReference>
<evidence type="ECO:0000313" key="2">
    <source>
        <dbReference type="Proteomes" id="UP000535182"/>
    </source>
</evidence>